<feature type="compositionally biased region" description="Polar residues" evidence="1">
    <location>
        <begin position="503"/>
        <end position="514"/>
    </location>
</feature>
<organism evidence="4">
    <name type="scientific">Candidatus Enterococcus clewellii</name>
    <dbReference type="NCBI Taxonomy" id="1834193"/>
    <lineage>
        <taxon>Bacteria</taxon>
        <taxon>Bacillati</taxon>
        <taxon>Bacillota</taxon>
        <taxon>Bacilli</taxon>
        <taxon>Lactobacillales</taxon>
        <taxon>Enterococcaceae</taxon>
        <taxon>Enterococcus</taxon>
    </lineage>
</organism>
<reference evidence="5" key="2">
    <citation type="submission" date="2017-05" db="EMBL/GenBank/DDBJ databases">
        <authorList>
            <consortium name="The Broad Institute Genomics Platform"/>
            <consortium name="The Broad Institute Genomic Center for Infectious Diseases"/>
            <person name="Earl A."/>
            <person name="Manson A."/>
            <person name="Schwartman J."/>
            <person name="Gilmore M."/>
            <person name="Abouelleil A."/>
            <person name="Cao P."/>
            <person name="Chapman S."/>
            <person name="Cusick C."/>
            <person name="Shea T."/>
            <person name="Young S."/>
            <person name="Neafsey D."/>
            <person name="Nusbaum C."/>
            <person name="Birren B."/>
        </authorList>
    </citation>
    <scope>NUCLEOTIDE SEQUENCE</scope>
    <source>
        <strain evidence="5">9E7_DIV0242</strain>
    </source>
</reference>
<feature type="transmembrane region" description="Helical" evidence="2">
    <location>
        <begin position="77"/>
        <end position="104"/>
    </location>
</feature>
<reference evidence="4" key="1">
    <citation type="submission" date="2017-05" db="EMBL/GenBank/DDBJ databases">
        <title>The Genome Sequence of Enterococcus sp. 9E7_DIV0242.</title>
        <authorList>
            <consortium name="The Broad Institute Genomics Platform"/>
            <consortium name="The Broad Institute Genomic Center for Infectious Diseases"/>
            <person name="Earl A."/>
            <person name="Manson A."/>
            <person name="Schwartman J."/>
            <person name="Gilmore M."/>
            <person name="Abouelleil A."/>
            <person name="Cao P."/>
            <person name="Chapman S."/>
            <person name="Cusick C."/>
            <person name="Shea T."/>
            <person name="Young S."/>
            <person name="Neafsey D."/>
            <person name="Nusbaum C."/>
            <person name="Birren B."/>
        </authorList>
    </citation>
    <scope>NUCLEOTIDE SEQUENCE [LARGE SCALE GENOMIC DNA]</scope>
    <source>
        <strain evidence="4">9E7_DIV0242</strain>
    </source>
</reference>
<evidence type="ECO:0008006" key="7">
    <source>
        <dbReference type="Google" id="ProtNLM"/>
    </source>
</evidence>
<dbReference type="InterPro" id="IPR045782">
    <property type="entry name" value="TrbL_3"/>
</dbReference>
<keyword evidence="3" id="KW-0732">Signal</keyword>
<gene>
    <name evidence="4" type="ORF">A5888_001568</name>
    <name evidence="5" type="ORF">A5888_002805</name>
</gene>
<protein>
    <recommendedName>
        <fullName evidence="7">Conjugative transposon protein</fullName>
    </recommendedName>
</protein>
<sequence>MRRKYYLGGLLVFLFFLFFAAAPSIAEGAGWVTEAVGQDGAVFNFEKYPLDNYSLDFYVDTSWNWLPWKWGEGIGDAVIYGLYAITNVVWILNVYVCYFLGYLVQEAFDLDFITSLVSSLATNMQKIGGIDGNGLRATGLFPSYGVLIIVVFGCYIAYVGAIKQQATRAIQHTLVFAFTFIASGVFLMNANSYLTSINNAQKEINTEMLTIAKDIIPSASTTTIETTPTSGTEQEQRTKAATNAIRENLFELQVYTPYMLLQYGESSEKEIGKDRIDKLLNESQFTESERNKNVENEVNKLDNMNMSVKGAFLRFGMTILVIGTNLVIGMSVLTLTIIMIFSQVLFLLFCAMLPVAMVFSLFPNSNKILFSAMQKIVQNLLTKMGITLILAVTFSLSHSFYSLSKDKGYIWVVFLQIAVWLTVKNRVNELLSFMKLGNAETKPAGRLGRMAKGLLMAGTARGLMKRATNPRANQQQNRQSEERRQQQKQQRKQQSKQSFSKSIGQKLSNIQDMPNNVVEKANNIKDSVKNAPQNAKHKALEARDNYTDGRMNQEIKNNESRSNRQTARKNAQQQRNNALRASQQRKQNLARNQMSSAALQSVDASRLKKEQNALRSTRSQSDGKHRVSVPVAKASFDKSVAKKVPYTNAKEQREYKDTAKASYKVSGHSAVSNRNPRVPVYFENDPVGKEKAERFNQNQQERRLKRQAGNLGIKERPRVEQFVKHRQTMMKRGGKR</sequence>
<name>A0A242KA58_9ENTE</name>
<accession>A0A242KA58</accession>
<feature type="region of interest" description="Disordered" evidence="1">
    <location>
        <begin position="693"/>
        <end position="736"/>
    </location>
</feature>
<feature type="compositionally biased region" description="Basic and acidic residues" evidence="1">
    <location>
        <begin position="538"/>
        <end position="562"/>
    </location>
</feature>
<keyword evidence="2" id="KW-0472">Membrane</keyword>
<dbReference type="InterPro" id="IPR058112">
    <property type="entry name" value="CD3337_EF1877-like"/>
</dbReference>
<evidence type="ECO:0000313" key="5">
    <source>
        <dbReference type="EMBL" id="WYJ91037.1"/>
    </source>
</evidence>
<dbReference type="EMBL" id="NGMM01000002">
    <property type="protein sequence ID" value="OTP17430.1"/>
    <property type="molecule type" value="Genomic_DNA"/>
</dbReference>
<evidence type="ECO:0000256" key="1">
    <source>
        <dbReference type="SAM" id="MobiDB-lite"/>
    </source>
</evidence>
<feature type="transmembrane region" description="Helical" evidence="2">
    <location>
        <begin position="174"/>
        <end position="194"/>
    </location>
</feature>
<dbReference type="EMBL" id="CP147247">
    <property type="protein sequence ID" value="WYJ91037.1"/>
    <property type="molecule type" value="Genomic_DNA"/>
</dbReference>
<keyword evidence="2" id="KW-1133">Transmembrane helix</keyword>
<feature type="transmembrane region" description="Helical" evidence="2">
    <location>
        <begin position="344"/>
        <end position="363"/>
    </location>
</feature>
<feature type="compositionally biased region" description="Polar residues" evidence="1">
    <location>
        <begin position="563"/>
        <end position="603"/>
    </location>
</feature>
<dbReference type="Proteomes" id="UP000195141">
    <property type="component" value="Chromosome"/>
</dbReference>
<dbReference type="Pfam" id="PF19590">
    <property type="entry name" value="TrbL_3"/>
    <property type="match status" value="1"/>
</dbReference>
<feature type="transmembrane region" description="Helical" evidence="2">
    <location>
        <begin position="311"/>
        <end position="338"/>
    </location>
</feature>
<dbReference type="RefSeq" id="WP_086348646.1">
    <property type="nucleotide sequence ID" value="NZ_CP147247.1"/>
</dbReference>
<proteinExistence type="predicted"/>
<reference evidence="5" key="3">
    <citation type="submission" date="2024-03" db="EMBL/GenBank/DDBJ databases">
        <title>The Genome Sequence of Enterococcus sp. DIV0242b.</title>
        <authorList>
            <consortium name="The Broad Institute Genomics Platform"/>
            <consortium name="The Broad Institute Microbial Omics Core"/>
            <consortium name="The Broad Institute Genomic Center for Infectious Diseases"/>
            <person name="Earl A."/>
            <person name="Manson A."/>
            <person name="Gilmore M."/>
            <person name="Schwartman J."/>
            <person name="Shea T."/>
            <person name="Abouelleil A."/>
            <person name="Cao P."/>
            <person name="Chapman S."/>
            <person name="Cusick C."/>
            <person name="Young S."/>
            <person name="Neafsey D."/>
            <person name="Nusbaum C."/>
            <person name="Birren B."/>
        </authorList>
    </citation>
    <scope>NUCLEOTIDE SEQUENCE</scope>
    <source>
        <strain evidence="5">9E7_DIV0242</strain>
    </source>
</reference>
<evidence type="ECO:0000256" key="2">
    <source>
        <dbReference type="SAM" id="Phobius"/>
    </source>
</evidence>
<dbReference type="AlphaFoldDB" id="A0A242KA58"/>
<keyword evidence="2" id="KW-0812">Transmembrane</keyword>
<dbReference type="NCBIfam" id="NF046089">
    <property type="entry name" value="CD3337_EF1877"/>
    <property type="match status" value="1"/>
</dbReference>
<keyword evidence="6" id="KW-1185">Reference proteome</keyword>
<dbReference type="OrthoDB" id="1651731at2"/>
<feature type="chain" id="PRO_5044064326" description="Conjugative transposon protein" evidence="3">
    <location>
        <begin position="27"/>
        <end position="736"/>
    </location>
</feature>
<feature type="transmembrane region" description="Helical" evidence="2">
    <location>
        <begin position="384"/>
        <end position="403"/>
    </location>
</feature>
<feature type="transmembrane region" description="Helical" evidence="2">
    <location>
        <begin position="144"/>
        <end position="162"/>
    </location>
</feature>
<evidence type="ECO:0000256" key="3">
    <source>
        <dbReference type="SAM" id="SignalP"/>
    </source>
</evidence>
<feature type="signal peptide" evidence="3">
    <location>
        <begin position="1"/>
        <end position="26"/>
    </location>
</feature>
<evidence type="ECO:0000313" key="4">
    <source>
        <dbReference type="EMBL" id="OTP17430.1"/>
    </source>
</evidence>
<feature type="compositionally biased region" description="Basic and acidic residues" evidence="1">
    <location>
        <begin position="713"/>
        <end position="723"/>
    </location>
</feature>
<feature type="region of interest" description="Disordered" evidence="1">
    <location>
        <begin position="463"/>
        <end position="629"/>
    </location>
</feature>
<feature type="compositionally biased region" description="Basic residues" evidence="1">
    <location>
        <begin position="724"/>
        <end position="736"/>
    </location>
</feature>
<evidence type="ECO:0000313" key="6">
    <source>
        <dbReference type="Proteomes" id="UP000195141"/>
    </source>
</evidence>